<feature type="chain" id="PRO_5040234463" evidence="2">
    <location>
        <begin position="16"/>
        <end position="195"/>
    </location>
</feature>
<keyword evidence="2" id="KW-0732">Signal</keyword>
<feature type="coiled-coil region" evidence="1">
    <location>
        <begin position="139"/>
        <end position="169"/>
    </location>
</feature>
<evidence type="ECO:0000313" key="4">
    <source>
        <dbReference type="Proteomes" id="UP001152747"/>
    </source>
</evidence>
<keyword evidence="1" id="KW-0175">Coiled coil</keyword>
<name>A0A9P1N2K9_9PELO</name>
<gene>
    <name evidence="3" type="ORF">CAMP_LOCUS8177</name>
</gene>
<dbReference type="OrthoDB" id="5877392at2759"/>
<dbReference type="Proteomes" id="UP001152747">
    <property type="component" value="Unassembled WGS sequence"/>
</dbReference>
<protein>
    <submittedName>
        <fullName evidence="3">Uncharacterized protein</fullName>
    </submittedName>
</protein>
<sequence length="195" mass="22321">MFYLLLSILMIFSKSIIFCTTRKPEKSESEVKKLESKSSLTPVICQKKSSDIENTVDKVKSLEKVSKPDENAENVVYLRLADLPKLDKSVEDLHNPAVHDRAIKNAIENTIIDPKHTTFAGNIDVLSENERVEKSAKFLEDLETDMGKIESKEKEKETTETELRVKVREDKCVMFETNEVPTDELEDLKCENNNK</sequence>
<dbReference type="AlphaFoldDB" id="A0A9P1N2K9"/>
<evidence type="ECO:0000256" key="2">
    <source>
        <dbReference type="SAM" id="SignalP"/>
    </source>
</evidence>
<reference evidence="3" key="1">
    <citation type="submission" date="2022-11" db="EMBL/GenBank/DDBJ databases">
        <authorList>
            <person name="Kikuchi T."/>
        </authorList>
    </citation>
    <scope>NUCLEOTIDE SEQUENCE</scope>
    <source>
        <strain evidence="3">PS1010</strain>
    </source>
</reference>
<feature type="signal peptide" evidence="2">
    <location>
        <begin position="1"/>
        <end position="15"/>
    </location>
</feature>
<keyword evidence="4" id="KW-1185">Reference proteome</keyword>
<accession>A0A9P1N2K9</accession>
<evidence type="ECO:0000313" key="3">
    <source>
        <dbReference type="EMBL" id="CAI5445540.1"/>
    </source>
</evidence>
<comment type="caution">
    <text evidence="3">The sequence shown here is derived from an EMBL/GenBank/DDBJ whole genome shotgun (WGS) entry which is preliminary data.</text>
</comment>
<dbReference type="EMBL" id="CANHGI010000003">
    <property type="protein sequence ID" value="CAI5445540.1"/>
    <property type="molecule type" value="Genomic_DNA"/>
</dbReference>
<proteinExistence type="predicted"/>
<organism evidence="3 4">
    <name type="scientific">Caenorhabditis angaria</name>
    <dbReference type="NCBI Taxonomy" id="860376"/>
    <lineage>
        <taxon>Eukaryota</taxon>
        <taxon>Metazoa</taxon>
        <taxon>Ecdysozoa</taxon>
        <taxon>Nematoda</taxon>
        <taxon>Chromadorea</taxon>
        <taxon>Rhabditida</taxon>
        <taxon>Rhabditina</taxon>
        <taxon>Rhabditomorpha</taxon>
        <taxon>Rhabditoidea</taxon>
        <taxon>Rhabditidae</taxon>
        <taxon>Peloderinae</taxon>
        <taxon>Caenorhabditis</taxon>
    </lineage>
</organism>
<evidence type="ECO:0000256" key="1">
    <source>
        <dbReference type="SAM" id="Coils"/>
    </source>
</evidence>